<comment type="similarity">
    <text evidence="1">In the N-terminal section; belongs to the LXG family.</text>
</comment>
<evidence type="ECO:0000256" key="1">
    <source>
        <dbReference type="ARBA" id="ARBA00034117"/>
    </source>
</evidence>
<organism evidence="4 5">
    <name type="scientific">Sporolactobacillus shoreicorticis</name>
    <dbReference type="NCBI Taxonomy" id="1923877"/>
    <lineage>
        <taxon>Bacteria</taxon>
        <taxon>Bacillati</taxon>
        <taxon>Bacillota</taxon>
        <taxon>Bacilli</taxon>
        <taxon>Bacillales</taxon>
        <taxon>Sporolactobacillaceae</taxon>
        <taxon>Sporolactobacillus</taxon>
    </lineage>
</organism>
<dbReference type="InterPro" id="IPR006829">
    <property type="entry name" value="LXG_dom"/>
</dbReference>
<dbReference type="RefSeq" id="WP_253057675.1">
    <property type="nucleotide sequence ID" value="NZ_JAMXWM010000001.1"/>
</dbReference>
<evidence type="ECO:0000313" key="5">
    <source>
        <dbReference type="Proteomes" id="UP001597399"/>
    </source>
</evidence>
<keyword evidence="5" id="KW-1185">Reference proteome</keyword>
<name>A0ABW5S2Z1_9BACL</name>
<dbReference type="EMBL" id="JBHUMQ010000026">
    <property type="protein sequence ID" value="MFD2694116.1"/>
    <property type="molecule type" value="Genomic_DNA"/>
</dbReference>
<dbReference type="Pfam" id="PF04740">
    <property type="entry name" value="LXG"/>
    <property type="match status" value="1"/>
</dbReference>
<sequence length="74" mass="8539">MREQRDGIAKILSSISALVPINVFSNHDVDQDLDAADKKRAKMVRDAQQLDQNLTNEYRQITEDLPNIKHYTKN</sequence>
<evidence type="ECO:0000313" key="4">
    <source>
        <dbReference type="EMBL" id="MFD2694116.1"/>
    </source>
</evidence>
<feature type="domain" description="LXG" evidence="3">
    <location>
        <begin position="1"/>
        <end position="73"/>
    </location>
</feature>
<evidence type="ECO:0000259" key="3">
    <source>
        <dbReference type="Pfam" id="PF04740"/>
    </source>
</evidence>
<feature type="coiled-coil region" evidence="2">
    <location>
        <begin position="33"/>
        <end position="64"/>
    </location>
</feature>
<comment type="caution">
    <text evidence="4">The sequence shown here is derived from an EMBL/GenBank/DDBJ whole genome shotgun (WGS) entry which is preliminary data.</text>
</comment>
<keyword evidence="2" id="KW-0175">Coiled coil</keyword>
<protein>
    <submittedName>
        <fullName evidence="4">T7SS effector LXG polymorphic toxin</fullName>
    </submittedName>
</protein>
<evidence type="ECO:0000256" key="2">
    <source>
        <dbReference type="SAM" id="Coils"/>
    </source>
</evidence>
<dbReference type="Proteomes" id="UP001597399">
    <property type="component" value="Unassembled WGS sequence"/>
</dbReference>
<gene>
    <name evidence="4" type="ORF">ACFSUE_10830</name>
</gene>
<accession>A0ABW5S2Z1</accession>
<proteinExistence type="inferred from homology"/>
<reference evidence="5" key="1">
    <citation type="journal article" date="2019" name="Int. J. Syst. Evol. Microbiol.">
        <title>The Global Catalogue of Microorganisms (GCM) 10K type strain sequencing project: providing services to taxonomists for standard genome sequencing and annotation.</title>
        <authorList>
            <consortium name="The Broad Institute Genomics Platform"/>
            <consortium name="The Broad Institute Genome Sequencing Center for Infectious Disease"/>
            <person name="Wu L."/>
            <person name="Ma J."/>
        </authorList>
    </citation>
    <scope>NUCLEOTIDE SEQUENCE [LARGE SCALE GENOMIC DNA]</scope>
    <source>
        <strain evidence="5">TISTR 2466</strain>
    </source>
</reference>